<accession>A0AAV9SAU9</accession>
<proteinExistence type="predicted"/>
<evidence type="ECO:0000313" key="2">
    <source>
        <dbReference type="EMBL" id="KAK5617972.1"/>
    </source>
</evidence>
<evidence type="ECO:0000256" key="1">
    <source>
        <dbReference type="SAM" id="MobiDB-lite"/>
    </source>
</evidence>
<reference evidence="2 3" key="1">
    <citation type="submission" date="2021-06" db="EMBL/GenBank/DDBJ databases">
        <authorList>
            <person name="Palmer J.M."/>
        </authorList>
    </citation>
    <scope>NUCLEOTIDE SEQUENCE [LARGE SCALE GENOMIC DNA]</scope>
    <source>
        <strain evidence="2 3">MEX-2019</strain>
        <tissue evidence="2">Muscle</tissue>
    </source>
</reference>
<evidence type="ECO:0000313" key="3">
    <source>
        <dbReference type="Proteomes" id="UP001311232"/>
    </source>
</evidence>
<protein>
    <submittedName>
        <fullName evidence="2">Uncharacterized protein</fullName>
    </submittedName>
</protein>
<feature type="compositionally biased region" description="Basic and acidic residues" evidence="1">
    <location>
        <begin position="132"/>
        <end position="144"/>
    </location>
</feature>
<dbReference type="Proteomes" id="UP001311232">
    <property type="component" value="Unassembled WGS sequence"/>
</dbReference>
<feature type="region of interest" description="Disordered" evidence="1">
    <location>
        <begin position="1"/>
        <end position="221"/>
    </location>
</feature>
<dbReference type="AlphaFoldDB" id="A0AAV9SAU9"/>
<comment type="caution">
    <text evidence="2">The sequence shown here is derived from an EMBL/GenBank/DDBJ whole genome shotgun (WGS) entry which is preliminary data.</text>
</comment>
<keyword evidence="3" id="KW-1185">Reference proteome</keyword>
<gene>
    <name evidence="2" type="ORF">CRENBAI_023972</name>
</gene>
<organism evidence="2 3">
    <name type="scientific">Crenichthys baileyi</name>
    <name type="common">White River springfish</name>
    <dbReference type="NCBI Taxonomy" id="28760"/>
    <lineage>
        <taxon>Eukaryota</taxon>
        <taxon>Metazoa</taxon>
        <taxon>Chordata</taxon>
        <taxon>Craniata</taxon>
        <taxon>Vertebrata</taxon>
        <taxon>Euteleostomi</taxon>
        <taxon>Actinopterygii</taxon>
        <taxon>Neopterygii</taxon>
        <taxon>Teleostei</taxon>
        <taxon>Neoteleostei</taxon>
        <taxon>Acanthomorphata</taxon>
        <taxon>Ovalentaria</taxon>
        <taxon>Atherinomorphae</taxon>
        <taxon>Cyprinodontiformes</taxon>
        <taxon>Goodeidae</taxon>
        <taxon>Crenichthys</taxon>
    </lineage>
</organism>
<name>A0AAV9SAU9_9TELE</name>
<dbReference type="EMBL" id="JAHHUM010000650">
    <property type="protein sequence ID" value="KAK5617972.1"/>
    <property type="molecule type" value="Genomic_DNA"/>
</dbReference>
<sequence length="221" mass="24285">MKESRGESQGNHPAATVQKPQRVAATKPQALPAALNAGGDPAMDPETQDPGTHHSPSRGPREPRDPGPGKQPPRVTRHTPKHPAPDTENHKYTSGQRHQPPAGATSPQTQEVVTFSPGVETGRPFQHQPKPNCHESPPHREHPHSVPCKGPARRHPSLRPQAQQGRHHRAHNGTPDPTLRRDKLTRQEAASTWGRCPPPRPPQPHKHTTSAPLQQLAREKY</sequence>